<gene>
    <name evidence="1" type="ORF">O0S08_14315</name>
</gene>
<keyword evidence="2" id="KW-1185">Reference proteome</keyword>
<evidence type="ECO:0000313" key="1">
    <source>
        <dbReference type="EMBL" id="WAS97318.1"/>
    </source>
</evidence>
<evidence type="ECO:0000313" key="2">
    <source>
        <dbReference type="Proteomes" id="UP001164459"/>
    </source>
</evidence>
<dbReference type="RefSeq" id="WP_269039681.1">
    <property type="nucleotide sequence ID" value="NZ_CP114040.1"/>
</dbReference>
<accession>A0ABY7HDH3</accession>
<organism evidence="1 2">
    <name type="scientific">Nannocystis punicea</name>
    <dbReference type="NCBI Taxonomy" id="2995304"/>
    <lineage>
        <taxon>Bacteria</taxon>
        <taxon>Pseudomonadati</taxon>
        <taxon>Myxococcota</taxon>
        <taxon>Polyangia</taxon>
        <taxon>Nannocystales</taxon>
        <taxon>Nannocystaceae</taxon>
        <taxon>Nannocystis</taxon>
    </lineage>
</organism>
<protein>
    <submittedName>
        <fullName evidence="1">Uncharacterized protein</fullName>
    </submittedName>
</protein>
<reference evidence="1" key="1">
    <citation type="submission" date="2022-11" db="EMBL/GenBank/DDBJ databases">
        <title>Minimal conservation of predation-associated metabolite biosynthetic gene clusters underscores biosynthetic potential of Myxococcota including descriptions for ten novel species: Archangium lansinium sp. nov., Myxococcus landrumus sp. nov., Nannocystis bai.</title>
        <authorList>
            <person name="Ahearne A."/>
            <person name="Stevens C."/>
            <person name="Dowd S."/>
        </authorList>
    </citation>
    <scope>NUCLEOTIDE SEQUENCE</scope>
    <source>
        <strain evidence="1">Fl3</strain>
    </source>
</reference>
<dbReference type="EMBL" id="CP114040">
    <property type="protein sequence ID" value="WAS97318.1"/>
    <property type="molecule type" value="Genomic_DNA"/>
</dbReference>
<name>A0ABY7HDH3_9BACT</name>
<sequence>MTGPAEKDELRIVPGESIGPFRVGEAIEPQLALLTGDVAVEERGDTRVFTTRDVSLFVEAGLVTQIGIHEEHPGATSEGLRLGMTLGEVEGELLLDPFNEVLLFAGVDGLCFSTGQALEPVAEAALNEAAPAVLSRADRIEWIGVHLREFDSPEAVPVTLE</sequence>
<proteinExistence type="predicted"/>
<dbReference type="Proteomes" id="UP001164459">
    <property type="component" value="Chromosome"/>
</dbReference>